<gene>
    <name evidence="3" type="ORF">SAMN05444359_11145</name>
</gene>
<feature type="transmembrane region" description="Helical" evidence="1">
    <location>
        <begin position="173"/>
        <end position="192"/>
    </location>
</feature>
<accession>A0A1H9GPH9</accession>
<dbReference type="GO" id="GO:0016787">
    <property type="term" value="F:hydrolase activity"/>
    <property type="evidence" value="ECO:0007669"/>
    <property type="project" value="UniProtKB-KW"/>
</dbReference>
<dbReference type="STRING" id="478744.SAMN05444359_11145"/>
<name>A0A1H9GPH9_9BACT</name>
<dbReference type="Proteomes" id="UP000199021">
    <property type="component" value="Unassembled WGS sequence"/>
</dbReference>
<dbReference type="Pfam" id="PF01757">
    <property type="entry name" value="Acyl_transf_3"/>
    <property type="match status" value="1"/>
</dbReference>
<reference evidence="4" key="1">
    <citation type="submission" date="2016-10" db="EMBL/GenBank/DDBJ databases">
        <authorList>
            <person name="Varghese N."/>
            <person name="Submissions S."/>
        </authorList>
    </citation>
    <scope>NUCLEOTIDE SEQUENCE [LARGE SCALE GENOMIC DNA]</scope>
    <source>
        <strain evidence="4">DSM 24740</strain>
    </source>
</reference>
<keyword evidence="1" id="KW-1133">Transmembrane helix</keyword>
<protein>
    <submittedName>
        <fullName evidence="3">Peptidoglycan/LPS O-acetylase OafA/YrhL, contains acyltransferase and SGNH-hydrolase domains</fullName>
    </submittedName>
</protein>
<proteinExistence type="predicted"/>
<evidence type="ECO:0000313" key="4">
    <source>
        <dbReference type="Proteomes" id="UP000199021"/>
    </source>
</evidence>
<dbReference type="AlphaFoldDB" id="A0A1H9GPH9"/>
<evidence type="ECO:0000313" key="3">
    <source>
        <dbReference type="EMBL" id="SEQ51858.1"/>
    </source>
</evidence>
<dbReference type="GO" id="GO:0016747">
    <property type="term" value="F:acyltransferase activity, transferring groups other than amino-acyl groups"/>
    <property type="evidence" value="ECO:0007669"/>
    <property type="project" value="InterPro"/>
</dbReference>
<evidence type="ECO:0000259" key="2">
    <source>
        <dbReference type="Pfam" id="PF01757"/>
    </source>
</evidence>
<dbReference type="InParanoid" id="A0A1H9GPH9"/>
<feature type="transmembrane region" description="Helical" evidence="1">
    <location>
        <begin position="146"/>
        <end position="166"/>
    </location>
</feature>
<feature type="transmembrane region" description="Helical" evidence="1">
    <location>
        <begin position="292"/>
        <end position="313"/>
    </location>
</feature>
<dbReference type="InterPro" id="IPR002656">
    <property type="entry name" value="Acyl_transf_3_dom"/>
</dbReference>
<keyword evidence="3" id="KW-0012">Acyltransferase</keyword>
<dbReference type="EMBL" id="FOFB01000011">
    <property type="protein sequence ID" value="SEQ51858.1"/>
    <property type="molecule type" value="Genomic_DNA"/>
</dbReference>
<feature type="domain" description="Acyltransferase 3" evidence="2">
    <location>
        <begin position="16"/>
        <end position="340"/>
    </location>
</feature>
<feature type="transmembrane region" description="Helical" evidence="1">
    <location>
        <begin position="220"/>
        <end position="241"/>
    </location>
</feature>
<organism evidence="3 4">
    <name type="scientific">Neolewinella agarilytica</name>
    <dbReference type="NCBI Taxonomy" id="478744"/>
    <lineage>
        <taxon>Bacteria</taxon>
        <taxon>Pseudomonadati</taxon>
        <taxon>Bacteroidota</taxon>
        <taxon>Saprospiria</taxon>
        <taxon>Saprospirales</taxon>
        <taxon>Lewinellaceae</taxon>
        <taxon>Neolewinella</taxon>
    </lineage>
</organism>
<feature type="transmembrane region" description="Helical" evidence="1">
    <location>
        <begin position="198"/>
        <end position="213"/>
    </location>
</feature>
<dbReference type="InterPro" id="IPR050879">
    <property type="entry name" value="Acyltransferase_3"/>
</dbReference>
<keyword evidence="4" id="KW-1185">Reference proteome</keyword>
<feature type="transmembrane region" description="Helical" evidence="1">
    <location>
        <begin position="20"/>
        <end position="40"/>
    </location>
</feature>
<dbReference type="PANTHER" id="PTHR23028">
    <property type="entry name" value="ACETYLTRANSFERASE"/>
    <property type="match status" value="1"/>
</dbReference>
<keyword evidence="1" id="KW-0472">Membrane</keyword>
<keyword evidence="1" id="KW-0812">Transmembrane</keyword>
<feature type="transmembrane region" description="Helical" evidence="1">
    <location>
        <begin position="325"/>
        <end position="344"/>
    </location>
</feature>
<feature type="transmembrane region" description="Helical" evidence="1">
    <location>
        <begin position="87"/>
        <end position="106"/>
    </location>
</feature>
<feature type="transmembrane region" description="Helical" evidence="1">
    <location>
        <begin position="46"/>
        <end position="66"/>
    </location>
</feature>
<feature type="transmembrane region" description="Helical" evidence="1">
    <location>
        <begin position="261"/>
        <end position="280"/>
    </location>
</feature>
<sequence length="367" mass="42929">MYGPDRKRTGQDKLLKLEAIRGAAALYVILHHTFNSFFAFGWDLSLLFRFGQEAVILFFIISGFVIEISFSKGKDKSFSTYFTKRLIRIYIPLLCVFMANYALVLFQSDSVRVSWTDFLLNMLMLQDLDWIKPNVIVAPLFGNSPLWSLSYEWWFYMLYFPIMRFFPQKSSQIVYGLGVIAAGTYVICPNFINRELMYLVIWWSGVVLARLYAEKEKITLLRLLPLLTIMVIISIVLVLNVIVNYEEGGVGLSPILEVRHFFFAVFAILVSLCWCHFRWLFFDQLMTPFIQLAPISYGLYISHYFMISNATYLDDLLFAQSGLRLLLYSIICFGFSWLVERVVYVKINRAYRKKYHSKVLSKLRSFL</sequence>
<keyword evidence="3" id="KW-0808">Transferase</keyword>
<evidence type="ECO:0000256" key="1">
    <source>
        <dbReference type="SAM" id="Phobius"/>
    </source>
</evidence>
<keyword evidence="3" id="KW-0378">Hydrolase</keyword>